<sequence>MYVYCYTECSEKAGKSSSQLMTTRIPLIKKKQENYDKNCQHFNFVARDRNALRCLLAISKRLTSDISEFGSELAIFNEIVCYNYVNKD</sequence>
<dbReference type="Proteomes" id="UP000326759">
    <property type="component" value="Unassembled WGS sequence"/>
</dbReference>
<keyword evidence="2" id="KW-1185">Reference proteome</keyword>
<name>A0A5N5T8Q5_9CRUS</name>
<accession>A0A5N5T8Q5</accession>
<organism evidence="1 2">
    <name type="scientific">Armadillidium nasatum</name>
    <dbReference type="NCBI Taxonomy" id="96803"/>
    <lineage>
        <taxon>Eukaryota</taxon>
        <taxon>Metazoa</taxon>
        <taxon>Ecdysozoa</taxon>
        <taxon>Arthropoda</taxon>
        <taxon>Crustacea</taxon>
        <taxon>Multicrustacea</taxon>
        <taxon>Malacostraca</taxon>
        <taxon>Eumalacostraca</taxon>
        <taxon>Peracarida</taxon>
        <taxon>Isopoda</taxon>
        <taxon>Oniscidea</taxon>
        <taxon>Crinocheta</taxon>
        <taxon>Armadillidiidae</taxon>
        <taxon>Armadillidium</taxon>
    </lineage>
</organism>
<evidence type="ECO:0000313" key="2">
    <source>
        <dbReference type="Proteomes" id="UP000326759"/>
    </source>
</evidence>
<dbReference type="AlphaFoldDB" id="A0A5N5T8Q5"/>
<gene>
    <name evidence="1" type="ORF">Anas_10892</name>
</gene>
<comment type="caution">
    <text evidence="1">The sequence shown here is derived from an EMBL/GenBank/DDBJ whole genome shotgun (WGS) entry which is preliminary data.</text>
</comment>
<protein>
    <submittedName>
        <fullName evidence="1">Uncharacterized protein</fullName>
    </submittedName>
</protein>
<proteinExistence type="predicted"/>
<reference evidence="1 2" key="1">
    <citation type="journal article" date="2019" name="PLoS Biol.">
        <title>Sex chromosomes control vertical transmission of feminizing Wolbachia symbionts in an isopod.</title>
        <authorList>
            <person name="Becking T."/>
            <person name="Chebbi M.A."/>
            <person name="Giraud I."/>
            <person name="Moumen B."/>
            <person name="Laverre T."/>
            <person name="Caubet Y."/>
            <person name="Peccoud J."/>
            <person name="Gilbert C."/>
            <person name="Cordaux R."/>
        </authorList>
    </citation>
    <scope>NUCLEOTIDE SEQUENCE [LARGE SCALE GENOMIC DNA]</scope>
    <source>
        <strain evidence="1">ANa2</strain>
        <tissue evidence="1">Whole body excluding digestive tract and cuticle</tissue>
    </source>
</reference>
<dbReference type="EMBL" id="SEYY01006087">
    <property type="protein sequence ID" value="KAB7503001.1"/>
    <property type="molecule type" value="Genomic_DNA"/>
</dbReference>
<evidence type="ECO:0000313" key="1">
    <source>
        <dbReference type="EMBL" id="KAB7503001.1"/>
    </source>
</evidence>